<protein>
    <submittedName>
        <fullName evidence="1">Uncharacterized protein DUF370</fullName>
    </submittedName>
</protein>
<dbReference type="OrthoDB" id="1707833at2"/>
<keyword evidence="2" id="KW-1185">Reference proteome</keyword>
<dbReference type="RefSeq" id="WP_132029233.1">
    <property type="nucleotide sequence ID" value="NZ_CP068564.1"/>
</dbReference>
<dbReference type="EMBL" id="SMAE01000013">
    <property type="protein sequence ID" value="TCS86923.1"/>
    <property type="molecule type" value="Genomic_DNA"/>
</dbReference>
<name>A0A4R3KRC7_9FIRM</name>
<reference evidence="1 2" key="1">
    <citation type="submission" date="2019-03" db="EMBL/GenBank/DDBJ databases">
        <title>Genomic Encyclopedia of Type Strains, Phase IV (KMG-IV): sequencing the most valuable type-strain genomes for metagenomic binning, comparative biology and taxonomic classification.</title>
        <authorList>
            <person name="Goeker M."/>
        </authorList>
    </citation>
    <scope>NUCLEOTIDE SEQUENCE [LARGE SCALE GENOMIC DNA]</scope>
    <source>
        <strain evidence="1 2">DSM 26752</strain>
    </source>
</reference>
<evidence type="ECO:0000313" key="1">
    <source>
        <dbReference type="EMBL" id="TCS86923.1"/>
    </source>
</evidence>
<comment type="caution">
    <text evidence="1">The sequence shown here is derived from an EMBL/GenBank/DDBJ whole genome shotgun (WGS) entry which is preliminary data.</text>
</comment>
<gene>
    <name evidence="1" type="ORF">EDD65_1136</name>
</gene>
<dbReference type="Proteomes" id="UP000294567">
    <property type="component" value="Unassembled WGS sequence"/>
</dbReference>
<evidence type="ECO:0000313" key="2">
    <source>
        <dbReference type="Proteomes" id="UP000294567"/>
    </source>
</evidence>
<organism evidence="1 2">
    <name type="scientific">Keratinibaculum paraultunense</name>
    <dbReference type="NCBI Taxonomy" id="1278232"/>
    <lineage>
        <taxon>Bacteria</taxon>
        <taxon>Bacillati</taxon>
        <taxon>Bacillota</taxon>
        <taxon>Tissierellia</taxon>
        <taxon>Tissierellales</taxon>
        <taxon>Tepidimicrobiaceae</taxon>
        <taxon>Keratinibaculum</taxon>
    </lineage>
</organism>
<dbReference type="AlphaFoldDB" id="A0A4R3KRC7"/>
<proteinExistence type="predicted"/>
<sequence length="90" mass="10386">MFLHIGNNISIPKDEIVAILDKNAVEKSIDTRTFIDKLINNDCLVNPDNNKVNTYIITCIKNIDRKNRLSILNYNLYTSNISSKSLFKRK</sequence>
<accession>A0A4R3KRC7</accession>